<evidence type="ECO:0000313" key="4">
    <source>
        <dbReference type="EMBL" id="CAB5228570.1"/>
    </source>
</evidence>
<name>A0A6J7XCJ8_9CAUD</name>
<dbReference type="EMBL" id="LR798393">
    <property type="protein sequence ID" value="CAB5228570.1"/>
    <property type="molecule type" value="Genomic_DNA"/>
</dbReference>
<organism evidence="4">
    <name type="scientific">uncultured Caudovirales phage</name>
    <dbReference type="NCBI Taxonomy" id="2100421"/>
    <lineage>
        <taxon>Viruses</taxon>
        <taxon>Duplodnaviria</taxon>
        <taxon>Heunggongvirae</taxon>
        <taxon>Uroviricota</taxon>
        <taxon>Caudoviricetes</taxon>
        <taxon>Peduoviridae</taxon>
        <taxon>Maltschvirus</taxon>
        <taxon>Maltschvirus maltsch</taxon>
    </lineage>
</organism>
<evidence type="ECO:0000313" key="3">
    <source>
        <dbReference type="EMBL" id="CAB4214193.1"/>
    </source>
</evidence>
<dbReference type="EMBL" id="LR797057">
    <property type="protein sequence ID" value="CAB4183882.1"/>
    <property type="molecule type" value="Genomic_DNA"/>
</dbReference>
<evidence type="ECO:0000313" key="1">
    <source>
        <dbReference type="EMBL" id="CAB4151855.1"/>
    </source>
</evidence>
<accession>A0A6J7XCJ8</accession>
<evidence type="ECO:0000313" key="2">
    <source>
        <dbReference type="EMBL" id="CAB4183882.1"/>
    </source>
</evidence>
<gene>
    <name evidence="2" type="ORF">UFOVP1099_16</name>
    <name evidence="3" type="ORF">UFOVP1460_21</name>
    <name evidence="4" type="ORF">UFOVP1548_8</name>
    <name evidence="1" type="ORF">UFOVP582_38</name>
</gene>
<sequence>MMEFLCIKCDRTVISEEIPRRGAICFRCHVKDVNIGFTYGRDNFHGDTIREKQRKIVSDAAINGVTAEPVTNWM</sequence>
<dbReference type="EMBL" id="LR796571">
    <property type="protein sequence ID" value="CAB4151855.1"/>
    <property type="molecule type" value="Genomic_DNA"/>
</dbReference>
<reference evidence="4" key="1">
    <citation type="submission" date="2020-05" db="EMBL/GenBank/DDBJ databases">
        <authorList>
            <person name="Chiriac C."/>
            <person name="Salcher M."/>
            <person name="Ghai R."/>
            <person name="Kavagutti S V."/>
        </authorList>
    </citation>
    <scope>NUCLEOTIDE SEQUENCE</scope>
</reference>
<protein>
    <submittedName>
        <fullName evidence="4">Uncharacterized protein</fullName>
    </submittedName>
</protein>
<proteinExistence type="predicted"/>
<dbReference type="EMBL" id="LR797403">
    <property type="protein sequence ID" value="CAB4214193.1"/>
    <property type="molecule type" value="Genomic_DNA"/>
</dbReference>